<organism evidence="1 2">
    <name type="scientific">Citrobacter youngae ATCC 29220</name>
    <dbReference type="NCBI Taxonomy" id="500640"/>
    <lineage>
        <taxon>Bacteria</taxon>
        <taxon>Pseudomonadati</taxon>
        <taxon>Pseudomonadota</taxon>
        <taxon>Gammaproteobacteria</taxon>
        <taxon>Enterobacterales</taxon>
        <taxon>Enterobacteriaceae</taxon>
        <taxon>Citrobacter</taxon>
        <taxon>Citrobacter freundii complex</taxon>
    </lineage>
</organism>
<proteinExistence type="predicted"/>
<name>D4BFS6_9ENTR</name>
<accession>D4BFS6</accession>
<evidence type="ECO:0000313" key="2">
    <source>
        <dbReference type="Proteomes" id="UP000003880"/>
    </source>
</evidence>
<dbReference type="AlphaFoldDB" id="D4BFS6"/>
<dbReference type="Proteomes" id="UP000003880">
    <property type="component" value="Unassembled WGS sequence"/>
</dbReference>
<comment type="caution">
    <text evidence="1">The sequence shown here is derived from an EMBL/GenBank/DDBJ whole genome shotgun (WGS) entry which is preliminary data.</text>
</comment>
<sequence length="46" mass="5116">MNAHTSLSFFNLGAILRTCPASEKRISGYSVVCWRDSPKRNNGNIC</sequence>
<dbReference type="HOGENOM" id="CLU_3181822_0_0_6"/>
<evidence type="ECO:0000313" key="1">
    <source>
        <dbReference type="EMBL" id="EFE07214.1"/>
    </source>
</evidence>
<protein>
    <submittedName>
        <fullName evidence="1">Uncharacterized protein</fullName>
    </submittedName>
</protein>
<gene>
    <name evidence="1" type="ORF">CIT292_09097</name>
</gene>
<reference evidence="1 2" key="1">
    <citation type="submission" date="2010-02" db="EMBL/GenBank/DDBJ databases">
        <authorList>
            <person name="Weinstock G."/>
            <person name="Sodergren E."/>
            <person name="Clifton S."/>
            <person name="Fulton L."/>
            <person name="Fulton B."/>
            <person name="Courtney L."/>
            <person name="Fronick C."/>
            <person name="Harrison M."/>
            <person name="Strong C."/>
            <person name="Farmer C."/>
            <person name="Delahaunty K."/>
            <person name="Markovic C."/>
            <person name="Hall O."/>
            <person name="Minx P."/>
            <person name="Tomlinson C."/>
            <person name="Mitreva M."/>
            <person name="Nelson J."/>
            <person name="Hou S."/>
            <person name="Wollam A."/>
            <person name="Pepin K.H."/>
            <person name="Johnson M."/>
            <person name="Bhonagiri V."/>
            <person name="Zhang X."/>
            <person name="Suruliraj S."/>
            <person name="Warren W."/>
            <person name="Chinwalla A."/>
            <person name="Mardis E.R."/>
            <person name="Wilson R.K."/>
        </authorList>
    </citation>
    <scope>NUCLEOTIDE SEQUENCE [LARGE SCALE GENOMIC DNA]</scope>
    <source>
        <strain evidence="1 2">ATCC 29220</strain>
    </source>
</reference>
<dbReference type="EMBL" id="ABWL02000016">
    <property type="protein sequence ID" value="EFE07214.1"/>
    <property type="molecule type" value="Genomic_DNA"/>
</dbReference>